<evidence type="ECO:0000256" key="1">
    <source>
        <dbReference type="SAM" id="Phobius"/>
    </source>
</evidence>
<evidence type="ECO:0000313" key="3">
    <source>
        <dbReference type="Proteomes" id="UP000265520"/>
    </source>
</evidence>
<proteinExistence type="predicted"/>
<dbReference type="EMBL" id="LXQA010245901">
    <property type="protein sequence ID" value="MCI37558.1"/>
    <property type="molecule type" value="Genomic_DNA"/>
</dbReference>
<protein>
    <submittedName>
        <fullName evidence="2">Uncharacterized protein</fullName>
    </submittedName>
</protein>
<sequence length="117" mass="12554">MWLPHSPSCISARTFFASSGLKQSNMGVENPILYSLPVTTVYLAATRLSLAASSLFPGSLSWRMTFNNGVIQSSSSFTVVAWISTSVLGVTIVSWIIVLLLPAFLVLASLDNKSALE</sequence>
<evidence type="ECO:0000313" key="2">
    <source>
        <dbReference type="EMBL" id="MCI37558.1"/>
    </source>
</evidence>
<name>A0A392RLR3_9FABA</name>
<keyword evidence="1" id="KW-1133">Transmembrane helix</keyword>
<comment type="caution">
    <text evidence="2">The sequence shown here is derived from an EMBL/GenBank/DDBJ whole genome shotgun (WGS) entry which is preliminary data.</text>
</comment>
<reference evidence="2 3" key="1">
    <citation type="journal article" date="2018" name="Front. Plant Sci.">
        <title>Red Clover (Trifolium pratense) and Zigzag Clover (T. medium) - A Picture of Genomic Similarities and Differences.</title>
        <authorList>
            <person name="Dluhosova J."/>
            <person name="Istvanek J."/>
            <person name="Nedelnik J."/>
            <person name="Repkova J."/>
        </authorList>
    </citation>
    <scope>NUCLEOTIDE SEQUENCE [LARGE SCALE GENOMIC DNA]</scope>
    <source>
        <strain evidence="3">cv. 10/8</strain>
        <tissue evidence="2">Leaf</tissue>
    </source>
</reference>
<dbReference type="Proteomes" id="UP000265520">
    <property type="component" value="Unassembled WGS sequence"/>
</dbReference>
<feature type="non-terminal residue" evidence="2">
    <location>
        <position position="117"/>
    </location>
</feature>
<feature type="transmembrane region" description="Helical" evidence="1">
    <location>
        <begin position="77"/>
        <end position="110"/>
    </location>
</feature>
<keyword evidence="3" id="KW-1185">Reference proteome</keyword>
<accession>A0A392RLR3</accession>
<keyword evidence="1" id="KW-0812">Transmembrane</keyword>
<dbReference type="AlphaFoldDB" id="A0A392RLR3"/>
<organism evidence="2 3">
    <name type="scientific">Trifolium medium</name>
    <dbReference type="NCBI Taxonomy" id="97028"/>
    <lineage>
        <taxon>Eukaryota</taxon>
        <taxon>Viridiplantae</taxon>
        <taxon>Streptophyta</taxon>
        <taxon>Embryophyta</taxon>
        <taxon>Tracheophyta</taxon>
        <taxon>Spermatophyta</taxon>
        <taxon>Magnoliopsida</taxon>
        <taxon>eudicotyledons</taxon>
        <taxon>Gunneridae</taxon>
        <taxon>Pentapetalae</taxon>
        <taxon>rosids</taxon>
        <taxon>fabids</taxon>
        <taxon>Fabales</taxon>
        <taxon>Fabaceae</taxon>
        <taxon>Papilionoideae</taxon>
        <taxon>50 kb inversion clade</taxon>
        <taxon>NPAAA clade</taxon>
        <taxon>Hologalegina</taxon>
        <taxon>IRL clade</taxon>
        <taxon>Trifolieae</taxon>
        <taxon>Trifolium</taxon>
    </lineage>
</organism>
<keyword evidence="1" id="KW-0472">Membrane</keyword>